<comment type="cofactor">
    <cofactor evidence="2">
        <name>Mg(2+)</name>
        <dbReference type="ChEBI" id="CHEBI:18420"/>
    </cofactor>
</comment>
<dbReference type="PANTHER" id="PTHR43771">
    <property type="entry name" value="PHOSPHOMANNOMUTASE"/>
    <property type="match status" value="1"/>
</dbReference>
<evidence type="ECO:0000259" key="14">
    <source>
        <dbReference type="Pfam" id="PF02880"/>
    </source>
</evidence>
<dbReference type="InterPro" id="IPR005845">
    <property type="entry name" value="A-D-PHexomutase_a/b/a-II"/>
</dbReference>
<evidence type="ECO:0000259" key="11">
    <source>
        <dbReference type="Pfam" id="PF00408"/>
    </source>
</evidence>
<evidence type="ECO:0000256" key="6">
    <source>
        <dbReference type="ARBA" id="ARBA00022553"/>
    </source>
</evidence>
<evidence type="ECO:0000256" key="3">
    <source>
        <dbReference type="ARBA" id="ARBA00004699"/>
    </source>
</evidence>
<organism evidence="15 16">
    <name type="scientific">Thalassotalea piscium</name>
    <dbReference type="NCBI Taxonomy" id="1230533"/>
    <lineage>
        <taxon>Bacteria</taxon>
        <taxon>Pseudomonadati</taxon>
        <taxon>Pseudomonadota</taxon>
        <taxon>Gammaproteobacteria</taxon>
        <taxon>Alteromonadales</taxon>
        <taxon>Colwelliaceae</taxon>
        <taxon>Thalassotalea</taxon>
    </lineage>
</organism>
<dbReference type="InterPro" id="IPR016066">
    <property type="entry name" value="A-D-PHexomutase_CS"/>
</dbReference>
<dbReference type="GO" id="GO:0004615">
    <property type="term" value="F:phosphomannomutase activity"/>
    <property type="evidence" value="ECO:0007669"/>
    <property type="project" value="UniProtKB-EC"/>
</dbReference>
<evidence type="ECO:0000256" key="9">
    <source>
        <dbReference type="ARBA" id="ARBA00023235"/>
    </source>
</evidence>
<dbReference type="AlphaFoldDB" id="A0A7X0NK89"/>
<dbReference type="PANTHER" id="PTHR43771:SF1">
    <property type="entry name" value="PHOSPHOMANNOMUTASE"/>
    <property type="match status" value="1"/>
</dbReference>
<reference evidence="15 16" key="1">
    <citation type="submission" date="2020-08" db="EMBL/GenBank/DDBJ databases">
        <title>Genomic Encyclopedia of Type Strains, Phase IV (KMG-IV): sequencing the most valuable type-strain genomes for metagenomic binning, comparative biology and taxonomic classification.</title>
        <authorList>
            <person name="Goeker M."/>
        </authorList>
    </citation>
    <scope>NUCLEOTIDE SEQUENCE [LARGE SCALE GENOMIC DNA]</scope>
    <source>
        <strain evidence="15 16">DSM 26287</strain>
    </source>
</reference>
<evidence type="ECO:0000256" key="8">
    <source>
        <dbReference type="ARBA" id="ARBA00022842"/>
    </source>
</evidence>
<dbReference type="EC" id="5.4.2.8" evidence="5"/>
<dbReference type="InterPro" id="IPR036900">
    <property type="entry name" value="A-D-PHexomutase_C_sf"/>
</dbReference>
<dbReference type="PROSITE" id="PS00710">
    <property type="entry name" value="PGM_PMM"/>
    <property type="match status" value="1"/>
</dbReference>
<evidence type="ECO:0000313" key="16">
    <source>
        <dbReference type="Proteomes" id="UP000537141"/>
    </source>
</evidence>
<dbReference type="SUPFAM" id="SSF53738">
    <property type="entry name" value="Phosphoglucomutase, first 3 domains"/>
    <property type="match status" value="3"/>
</dbReference>
<evidence type="ECO:0000256" key="10">
    <source>
        <dbReference type="RuleBase" id="RU004326"/>
    </source>
</evidence>
<dbReference type="CDD" id="cd03089">
    <property type="entry name" value="PMM_PGM"/>
    <property type="match status" value="1"/>
</dbReference>
<dbReference type="Pfam" id="PF00408">
    <property type="entry name" value="PGM_PMM_IV"/>
    <property type="match status" value="1"/>
</dbReference>
<dbReference type="EMBL" id="JACHHU010000038">
    <property type="protein sequence ID" value="MBB6544851.1"/>
    <property type="molecule type" value="Genomic_DNA"/>
</dbReference>
<accession>A0A7X0NK89</accession>
<evidence type="ECO:0000256" key="7">
    <source>
        <dbReference type="ARBA" id="ARBA00022723"/>
    </source>
</evidence>
<feature type="domain" description="Alpha-D-phosphohexomutase C-terminal" evidence="11">
    <location>
        <begin position="384"/>
        <end position="452"/>
    </location>
</feature>
<comment type="pathway">
    <text evidence="3">Nucleotide-sugar biosynthesis; GDP-alpha-D-mannose biosynthesis; alpha-D-mannose 1-phosphate from D-fructose 6-phosphate: step 2/2.</text>
</comment>
<dbReference type="Proteomes" id="UP000537141">
    <property type="component" value="Unassembled WGS sequence"/>
</dbReference>
<dbReference type="InterPro" id="IPR016055">
    <property type="entry name" value="A-D-PHexomutase_a/b/a-I/II/III"/>
</dbReference>
<dbReference type="Gene3D" id="3.30.310.50">
    <property type="entry name" value="Alpha-D-phosphohexomutase, C-terminal domain"/>
    <property type="match status" value="1"/>
</dbReference>
<comment type="similarity">
    <text evidence="4 10">Belongs to the phosphohexose mutase family.</text>
</comment>
<feature type="domain" description="Alpha-D-phosphohexomutase alpha/beta/alpha" evidence="14">
    <location>
        <begin position="263"/>
        <end position="377"/>
    </location>
</feature>
<keyword evidence="8 10" id="KW-0460">Magnesium</keyword>
<evidence type="ECO:0000256" key="1">
    <source>
        <dbReference type="ARBA" id="ARBA00000586"/>
    </source>
</evidence>
<dbReference type="Pfam" id="PF02878">
    <property type="entry name" value="PGM_PMM_I"/>
    <property type="match status" value="1"/>
</dbReference>
<dbReference type="RefSeq" id="WP_184426341.1">
    <property type="nucleotide sequence ID" value="NZ_AP027362.1"/>
</dbReference>
<proteinExistence type="inferred from homology"/>
<feature type="domain" description="Alpha-D-phosphohexomutase alpha/beta/alpha" evidence="12">
    <location>
        <begin position="9"/>
        <end position="128"/>
    </location>
</feature>
<evidence type="ECO:0000256" key="2">
    <source>
        <dbReference type="ARBA" id="ARBA00001946"/>
    </source>
</evidence>
<evidence type="ECO:0000313" key="15">
    <source>
        <dbReference type="EMBL" id="MBB6544851.1"/>
    </source>
</evidence>
<keyword evidence="9 15" id="KW-0413">Isomerase</keyword>
<protein>
    <recommendedName>
        <fullName evidence="5">phosphomannomutase</fullName>
        <ecNumber evidence="5">5.4.2.8</ecNumber>
    </recommendedName>
</protein>
<gene>
    <name evidence="15" type="ORF">HNQ55_003385</name>
</gene>
<dbReference type="Gene3D" id="3.40.120.10">
    <property type="entry name" value="Alpha-D-Glucose-1,6-Bisphosphate, subunit A, domain 3"/>
    <property type="match status" value="3"/>
</dbReference>
<evidence type="ECO:0000256" key="4">
    <source>
        <dbReference type="ARBA" id="ARBA00010231"/>
    </source>
</evidence>
<name>A0A7X0NK89_9GAMM</name>
<dbReference type="SUPFAM" id="SSF55957">
    <property type="entry name" value="Phosphoglucomutase, C-terminal domain"/>
    <property type="match status" value="1"/>
</dbReference>
<dbReference type="InterPro" id="IPR005846">
    <property type="entry name" value="A-D-PHexomutase_a/b/a-III"/>
</dbReference>
<keyword evidence="6" id="KW-0597">Phosphoprotein</keyword>
<evidence type="ECO:0000256" key="5">
    <source>
        <dbReference type="ARBA" id="ARBA00012730"/>
    </source>
</evidence>
<evidence type="ECO:0000259" key="12">
    <source>
        <dbReference type="Pfam" id="PF02878"/>
    </source>
</evidence>
<dbReference type="GO" id="GO:0005975">
    <property type="term" value="P:carbohydrate metabolic process"/>
    <property type="evidence" value="ECO:0007669"/>
    <property type="project" value="InterPro"/>
</dbReference>
<keyword evidence="7 10" id="KW-0479">Metal-binding</keyword>
<feature type="domain" description="Alpha-D-phosphohexomutase alpha/beta/alpha" evidence="13">
    <location>
        <begin position="154"/>
        <end position="258"/>
    </location>
</feature>
<evidence type="ECO:0000259" key="13">
    <source>
        <dbReference type="Pfam" id="PF02879"/>
    </source>
</evidence>
<dbReference type="Pfam" id="PF02880">
    <property type="entry name" value="PGM_PMM_III"/>
    <property type="match status" value="1"/>
</dbReference>
<dbReference type="GO" id="GO:0000287">
    <property type="term" value="F:magnesium ion binding"/>
    <property type="evidence" value="ECO:0007669"/>
    <property type="project" value="InterPro"/>
</dbReference>
<keyword evidence="16" id="KW-1185">Reference proteome</keyword>
<dbReference type="InterPro" id="IPR005841">
    <property type="entry name" value="Alpha-D-phosphohexomutase_SF"/>
</dbReference>
<dbReference type="InterPro" id="IPR005843">
    <property type="entry name" value="A-D-PHexomutase_C"/>
</dbReference>
<dbReference type="PRINTS" id="PR00509">
    <property type="entry name" value="PGMPMM"/>
</dbReference>
<sequence>MSTSPLTCFKAYDIRGKLGDELNNEIAYRIGRAFSQHTKAKSVVVGGDIRLTSEELKLALSNGLMDGGTNVIDIGLCGTEHIYFATSHLQCDGGIVVTASHNPIDYNGMKLVREQSKPISGDTGLFDIKKLAELNKFKEVKAKGSMSTLDISKPYTKHLLTYFDPVNIKPLKIVVNAGNGTAGPALDVIEHTFNQLKLPVTFIKINHQPDGTFPNGIPNPLLVENRSATQNAVITHKADFGVAWDGDFDRCFLFDENGDFIEGYYIVGLLAENFLAKKHQANQVKEKIIHDPRLTWNTIDIVNQAGGEAIQSKTGHAFIKERMRKENAIYGGEMSAHHYFRDFYYCDSGMIPWLLIAELICLKEKPLSELVSARIKAFPSSGEINNIVKQPNIAIKRVLAYYQEHALTIDETDGVSVEFADWRFNLRCSNTEPVVRLNVESRADEELMQTKTKEILSILLA</sequence>
<comment type="caution">
    <text evidence="15">The sequence shown here is derived from an EMBL/GenBank/DDBJ whole genome shotgun (WGS) entry which is preliminary data.</text>
</comment>
<dbReference type="InterPro" id="IPR005844">
    <property type="entry name" value="A-D-PHexomutase_a/b/a-I"/>
</dbReference>
<dbReference type="Pfam" id="PF02879">
    <property type="entry name" value="PGM_PMM_II"/>
    <property type="match status" value="1"/>
</dbReference>
<comment type="catalytic activity">
    <reaction evidence="1">
        <text>alpha-D-mannose 1-phosphate = D-mannose 6-phosphate</text>
        <dbReference type="Rhea" id="RHEA:11140"/>
        <dbReference type="ChEBI" id="CHEBI:58409"/>
        <dbReference type="ChEBI" id="CHEBI:58735"/>
        <dbReference type="EC" id="5.4.2.8"/>
    </reaction>
</comment>